<feature type="transmembrane region" description="Helical" evidence="2">
    <location>
        <begin position="552"/>
        <end position="574"/>
    </location>
</feature>
<dbReference type="PRINTS" id="PR00722">
    <property type="entry name" value="CHYMOTRYPSIN"/>
</dbReference>
<comment type="caution">
    <text evidence="4">The sequence shown here is derived from an EMBL/GenBank/DDBJ whole genome shotgun (WGS) entry which is preliminary data.</text>
</comment>
<keyword evidence="1" id="KW-1015">Disulfide bond</keyword>
<dbReference type="InterPro" id="IPR043504">
    <property type="entry name" value="Peptidase_S1_PA_chymotrypsin"/>
</dbReference>
<dbReference type="PANTHER" id="PTHR24253">
    <property type="entry name" value="TRANSMEMBRANE PROTEASE SERINE"/>
    <property type="match status" value="1"/>
</dbReference>
<organism evidence="4 5">
    <name type="scientific">Microbacterium algeriense</name>
    <dbReference type="NCBI Taxonomy" id="2615184"/>
    <lineage>
        <taxon>Bacteria</taxon>
        <taxon>Bacillati</taxon>
        <taxon>Actinomycetota</taxon>
        <taxon>Actinomycetes</taxon>
        <taxon>Micrococcales</taxon>
        <taxon>Microbacteriaceae</taxon>
        <taxon>Microbacterium</taxon>
    </lineage>
</organism>
<dbReference type="CDD" id="cd00190">
    <property type="entry name" value="Tryp_SPc"/>
    <property type="match status" value="1"/>
</dbReference>
<dbReference type="Gene3D" id="2.40.10.10">
    <property type="entry name" value="Trypsin-like serine proteases"/>
    <property type="match status" value="1"/>
</dbReference>
<dbReference type="EMBL" id="WAAO01000001">
    <property type="protein sequence ID" value="KAB1866332.1"/>
    <property type="molecule type" value="Genomic_DNA"/>
</dbReference>
<dbReference type="InterPro" id="IPR009003">
    <property type="entry name" value="Peptidase_S1_PA"/>
</dbReference>
<keyword evidence="2" id="KW-1133">Transmembrane helix</keyword>
<dbReference type="InterPro" id="IPR001254">
    <property type="entry name" value="Trypsin_dom"/>
</dbReference>
<keyword evidence="2" id="KW-0812">Transmembrane</keyword>
<evidence type="ECO:0000313" key="5">
    <source>
        <dbReference type="Proteomes" id="UP000478836"/>
    </source>
</evidence>
<dbReference type="Pfam" id="PF13365">
    <property type="entry name" value="Trypsin_2"/>
    <property type="match status" value="1"/>
</dbReference>
<name>A0ABQ6V8C4_9MICO</name>
<dbReference type="PROSITE" id="PS50240">
    <property type="entry name" value="TRYPSIN_DOM"/>
    <property type="match status" value="1"/>
</dbReference>
<dbReference type="InterPro" id="IPR001314">
    <property type="entry name" value="Peptidase_S1A"/>
</dbReference>
<sequence length="595" mass="62798">MLREGMHPARLRAMVRDFIHGRNIRLPSVERMKSLRFIVSVLLAVALLFAGTAPALAISDGEEGSEPYPFMGAYKPGYPMPPGAGGNGCGVTLIDPHWGITAGHCLKNNLAHADSPVGWTVQFGSPDVTKGGEVAEVSRFFRAADLGELPYDKDVMLLRFDTAVSQQPIPLVTEEPAVGTPGRILGWGNTATEQPAVYPKTLQEADVEVLDPTTCPNSGEILICVGGGIAKAGNADSGGPLLVRHGEGWALAGLLVGPEEPNPKAAGTYTDVTRYADWIRTVMATHESIPDDEIDMGTGGFPSFPDCESSIVRTTASQDDDSALLLTNGHCVPNLDPSMKMPEHGATIVNKKVDAPLAFADASGYGMTETRINRLLFATMTGTDLALYRLDASYSQLEQKGVPVLRVASTPPKTGDTVTLMATDPLLGGPRGCTVEAVVPTLREGGYEQHDSLRMAQAERCMSQPGYSGAALVAADGTTIVGVNNTSNHDGKKCEIDNPCEVSADGETKIYRERPYGQQIVELNDCVAAGSVLDLDADGCDLAADTDPPAIGAGYVLGAVILVVGGAVVVWIIVTRSGTRSRRNAMDPAATSDDR</sequence>
<gene>
    <name evidence="4" type="ORF">F6A08_00410</name>
</gene>
<keyword evidence="5" id="KW-1185">Reference proteome</keyword>
<dbReference type="SMART" id="SM00020">
    <property type="entry name" value="Tryp_SPc"/>
    <property type="match status" value="1"/>
</dbReference>
<evidence type="ECO:0000259" key="3">
    <source>
        <dbReference type="PROSITE" id="PS50240"/>
    </source>
</evidence>
<dbReference type="PANTHER" id="PTHR24253:SF176">
    <property type="entry name" value="CORIN, ISOFORM B"/>
    <property type="match status" value="1"/>
</dbReference>
<evidence type="ECO:0000256" key="1">
    <source>
        <dbReference type="ARBA" id="ARBA00023157"/>
    </source>
</evidence>
<proteinExistence type="predicted"/>
<dbReference type="PROSITE" id="PS00134">
    <property type="entry name" value="TRYPSIN_HIS"/>
    <property type="match status" value="1"/>
</dbReference>
<evidence type="ECO:0000256" key="2">
    <source>
        <dbReference type="SAM" id="Phobius"/>
    </source>
</evidence>
<reference evidence="5" key="1">
    <citation type="submission" date="2019-09" db="EMBL/GenBank/DDBJ databases">
        <title>Whole genome sequencing of Microbacterium maritypicum.</title>
        <authorList>
            <person name="Lenchi N."/>
        </authorList>
    </citation>
    <scope>NUCLEOTIDE SEQUENCE [LARGE SCALE GENOMIC DNA]</scope>
    <source>
        <strain evidence="5">G1</strain>
    </source>
</reference>
<accession>A0ABQ6V8C4</accession>
<dbReference type="InterPro" id="IPR018114">
    <property type="entry name" value="TRYPSIN_HIS"/>
</dbReference>
<dbReference type="Proteomes" id="UP000478836">
    <property type="component" value="Unassembled WGS sequence"/>
</dbReference>
<dbReference type="Pfam" id="PF00089">
    <property type="entry name" value="Trypsin"/>
    <property type="match status" value="1"/>
</dbReference>
<evidence type="ECO:0000313" key="4">
    <source>
        <dbReference type="EMBL" id="KAB1866332.1"/>
    </source>
</evidence>
<keyword evidence="2" id="KW-0472">Membrane</keyword>
<protein>
    <submittedName>
        <fullName evidence="4">Trypsin-like serine protease</fullName>
    </submittedName>
</protein>
<feature type="domain" description="Peptidase S1" evidence="3">
    <location>
        <begin position="48"/>
        <end position="284"/>
    </location>
</feature>
<dbReference type="SUPFAM" id="SSF50494">
    <property type="entry name" value="Trypsin-like serine proteases"/>
    <property type="match status" value="2"/>
</dbReference>